<evidence type="ECO:0000313" key="3">
    <source>
        <dbReference type="Proteomes" id="UP000430079"/>
    </source>
</evidence>
<accession>A0A640T8M4</accession>
<name>A0A640T8M4_9ACTN</name>
<comment type="caution">
    <text evidence="2">The sequence shown here is derived from an EMBL/GenBank/DDBJ whole genome shotgun (WGS) entry which is preliminary data.</text>
</comment>
<feature type="compositionally biased region" description="Basic and acidic residues" evidence="1">
    <location>
        <begin position="38"/>
        <end position="48"/>
    </location>
</feature>
<gene>
    <name evidence="2" type="ORF">Sgleb_60520</name>
</gene>
<dbReference type="Proteomes" id="UP000430079">
    <property type="component" value="Unassembled WGS sequence"/>
</dbReference>
<dbReference type="AlphaFoldDB" id="A0A640T8M4"/>
<evidence type="ECO:0000313" key="2">
    <source>
        <dbReference type="EMBL" id="GFE18005.1"/>
    </source>
</evidence>
<protein>
    <submittedName>
        <fullName evidence="2">Uncharacterized protein</fullName>
    </submittedName>
</protein>
<keyword evidence="3" id="KW-1185">Reference proteome</keyword>
<organism evidence="2 3">
    <name type="scientific">Streptomyces glebosus</name>
    <dbReference type="NCBI Taxonomy" id="249580"/>
    <lineage>
        <taxon>Bacteria</taxon>
        <taxon>Bacillati</taxon>
        <taxon>Actinomycetota</taxon>
        <taxon>Actinomycetes</taxon>
        <taxon>Kitasatosporales</taxon>
        <taxon>Streptomycetaceae</taxon>
        <taxon>Streptomyces</taxon>
    </lineage>
</organism>
<sequence length="73" mass="7822">MTPPAQFRNVECSFSDWRGRGDADGWPAGGAGVLDWLPGREHAGESRPPKAVSRGHRHPPAGGGSLAAENYRR</sequence>
<proteinExistence type="predicted"/>
<reference evidence="2 3" key="1">
    <citation type="submission" date="2019-12" db="EMBL/GenBank/DDBJ databases">
        <title>Whole genome shotgun sequence of Streptomyces hygroscopicus subsp. glebosus NBRC 13786.</title>
        <authorList>
            <person name="Ichikawa N."/>
            <person name="Kimura A."/>
            <person name="Kitahashi Y."/>
            <person name="Komaki H."/>
            <person name="Tamura T."/>
        </authorList>
    </citation>
    <scope>NUCLEOTIDE SEQUENCE [LARGE SCALE GENOMIC DNA]</scope>
    <source>
        <strain evidence="2 3">NBRC 13786</strain>
    </source>
</reference>
<dbReference type="EMBL" id="BLIO01000001">
    <property type="protein sequence ID" value="GFE18005.1"/>
    <property type="molecule type" value="Genomic_DNA"/>
</dbReference>
<evidence type="ECO:0000256" key="1">
    <source>
        <dbReference type="SAM" id="MobiDB-lite"/>
    </source>
</evidence>
<feature type="region of interest" description="Disordered" evidence="1">
    <location>
        <begin position="31"/>
        <end position="73"/>
    </location>
</feature>